<name>A0AAV2CEA9_9ROSI</name>
<accession>A0AAV2CEA9</accession>
<evidence type="ECO:0000313" key="2">
    <source>
        <dbReference type="Proteomes" id="UP001497516"/>
    </source>
</evidence>
<dbReference type="Proteomes" id="UP001497516">
    <property type="component" value="Chromosome 1"/>
</dbReference>
<dbReference type="AlphaFoldDB" id="A0AAV2CEA9"/>
<sequence>MASFELSLRELTKELKLKLEMATMDELMAANLAPTGDTPAPPLTIAIKIEKKLPIMTVTIAPSIVDTIKRHQPNCERRSSKPLLCIEPPSLRTPTSKEQMILRQIG</sequence>
<protein>
    <submittedName>
        <fullName evidence="1">Uncharacterized protein</fullName>
    </submittedName>
</protein>
<gene>
    <name evidence="1" type="ORF">LTRI10_LOCUS2570</name>
</gene>
<keyword evidence="2" id="KW-1185">Reference proteome</keyword>
<proteinExistence type="predicted"/>
<dbReference type="EMBL" id="OZ034813">
    <property type="protein sequence ID" value="CAL1354780.1"/>
    <property type="molecule type" value="Genomic_DNA"/>
</dbReference>
<reference evidence="1 2" key="1">
    <citation type="submission" date="2024-04" db="EMBL/GenBank/DDBJ databases">
        <authorList>
            <person name="Fracassetti M."/>
        </authorList>
    </citation>
    <scope>NUCLEOTIDE SEQUENCE [LARGE SCALE GENOMIC DNA]</scope>
</reference>
<organism evidence="1 2">
    <name type="scientific">Linum trigynum</name>
    <dbReference type="NCBI Taxonomy" id="586398"/>
    <lineage>
        <taxon>Eukaryota</taxon>
        <taxon>Viridiplantae</taxon>
        <taxon>Streptophyta</taxon>
        <taxon>Embryophyta</taxon>
        <taxon>Tracheophyta</taxon>
        <taxon>Spermatophyta</taxon>
        <taxon>Magnoliopsida</taxon>
        <taxon>eudicotyledons</taxon>
        <taxon>Gunneridae</taxon>
        <taxon>Pentapetalae</taxon>
        <taxon>rosids</taxon>
        <taxon>fabids</taxon>
        <taxon>Malpighiales</taxon>
        <taxon>Linaceae</taxon>
        <taxon>Linum</taxon>
    </lineage>
</organism>
<evidence type="ECO:0000313" key="1">
    <source>
        <dbReference type="EMBL" id="CAL1354780.1"/>
    </source>
</evidence>